<dbReference type="PATRIC" id="fig|1293439.3.peg.3343"/>
<dbReference type="STRING" id="1293439.WH87_16380"/>
<name>A0A0F5Q3Z5_9HYPH</name>
<dbReference type="EMBL" id="LANJ01000045">
    <property type="protein sequence ID" value="KKC35617.1"/>
    <property type="molecule type" value="Genomic_DNA"/>
</dbReference>
<feature type="chain" id="PRO_5002494116" evidence="1">
    <location>
        <begin position="20"/>
        <end position="108"/>
    </location>
</feature>
<feature type="signal peptide" evidence="1">
    <location>
        <begin position="1"/>
        <end position="19"/>
    </location>
</feature>
<dbReference type="AlphaFoldDB" id="A0A0F5Q3Z5"/>
<dbReference type="Proteomes" id="UP000033411">
    <property type="component" value="Unassembled WGS sequence"/>
</dbReference>
<accession>A0A0F5Q3Z5</accession>
<protein>
    <submittedName>
        <fullName evidence="2">Uncharacterized protein</fullName>
    </submittedName>
</protein>
<sequence>MKLMGAALVWGLLAGAALAAPGECTVTGFEPFACDVVLDGNGLTFELPDGQYLAFAAGEADSGTVYLTPANAAPGRAPVDMGRFVSGDAPGCWVGTRKEFEFCALVQQ</sequence>
<proteinExistence type="predicted"/>
<dbReference type="RefSeq" id="WP_046140485.1">
    <property type="nucleotide sequence ID" value="NZ_LANJ01000045.1"/>
</dbReference>
<dbReference type="OrthoDB" id="7949853at2"/>
<organism evidence="2 3">
    <name type="scientific">Devosia epidermidihirudinis</name>
    <dbReference type="NCBI Taxonomy" id="1293439"/>
    <lineage>
        <taxon>Bacteria</taxon>
        <taxon>Pseudomonadati</taxon>
        <taxon>Pseudomonadota</taxon>
        <taxon>Alphaproteobacteria</taxon>
        <taxon>Hyphomicrobiales</taxon>
        <taxon>Devosiaceae</taxon>
        <taxon>Devosia</taxon>
    </lineage>
</organism>
<evidence type="ECO:0000313" key="3">
    <source>
        <dbReference type="Proteomes" id="UP000033411"/>
    </source>
</evidence>
<evidence type="ECO:0000313" key="2">
    <source>
        <dbReference type="EMBL" id="KKC35617.1"/>
    </source>
</evidence>
<keyword evidence="3" id="KW-1185">Reference proteome</keyword>
<comment type="caution">
    <text evidence="2">The sequence shown here is derived from an EMBL/GenBank/DDBJ whole genome shotgun (WGS) entry which is preliminary data.</text>
</comment>
<evidence type="ECO:0000256" key="1">
    <source>
        <dbReference type="SAM" id="SignalP"/>
    </source>
</evidence>
<keyword evidence="1" id="KW-0732">Signal</keyword>
<gene>
    <name evidence="2" type="ORF">WH87_16380</name>
</gene>
<reference evidence="2 3" key="1">
    <citation type="submission" date="2015-03" db="EMBL/GenBank/DDBJ databases">
        <authorList>
            <person name="Lepp D."/>
            <person name="Hassan Y.I."/>
            <person name="Li X.-Z."/>
            <person name="Zhou T."/>
        </authorList>
    </citation>
    <scope>NUCLEOTIDE SEQUENCE [LARGE SCALE GENOMIC DNA]</scope>
    <source>
        <strain evidence="2 3">E84</strain>
    </source>
</reference>